<dbReference type="SUPFAM" id="SSF51338">
    <property type="entry name" value="Composite domain of metallo-dependent hydrolases"/>
    <property type="match status" value="1"/>
</dbReference>
<dbReference type="InterPro" id="IPR017700">
    <property type="entry name" value="Aminohydrolase_SsnA"/>
</dbReference>
<evidence type="ECO:0000313" key="3">
    <source>
        <dbReference type="EMBL" id="SMX54088.1"/>
    </source>
</evidence>
<reference evidence="4" key="1">
    <citation type="submission" date="2017-05" db="EMBL/GenBank/DDBJ databases">
        <authorList>
            <person name="Kirkegaard R."/>
            <person name="Mcilroy J S."/>
        </authorList>
    </citation>
    <scope>NUCLEOTIDE SEQUENCE [LARGE SCALE GENOMIC DNA]</scope>
</reference>
<dbReference type="GO" id="GO:0016810">
    <property type="term" value="F:hydrolase activity, acting on carbon-nitrogen (but not peptide) bonds"/>
    <property type="evidence" value="ECO:0007669"/>
    <property type="project" value="InterPro"/>
</dbReference>
<dbReference type="NCBIfam" id="NF005540">
    <property type="entry name" value="PRK07203.1"/>
    <property type="match status" value="1"/>
</dbReference>
<dbReference type="RefSeq" id="WP_087861966.1">
    <property type="nucleotide sequence ID" value="NZ_LT859958.1"/>
</dbReference>
<dbReference type="InterPro" id="IPR011059">
    <property type="entry name" value="Metal-dep_hydrolase_composite"/>
</dbReference>
<dbReference type="PANTHER" id="PTHR43794:SF11">
    <property type="entry name" value="AMIDOHYDROLASE-RELATED DOMAIN-CONTAINING PROTEIN"/>
    <property type="match status" value="1"/>
</dbReference>
<dbReference type="NCBIfam" id="TIGR03314">
    <property type="entry name" value="Se_ssnA"/>
    <property type="match status" value="1"/>
</dbReference>
<feature type="domain" description="Amidohydrolase-related" evidence="2">
    <location>
        <begin position="56"/>
        <end position="415"/>
    </location>
</feature>
<dbReference type="SUPFAM" id="SSF51556">
    <property type="entry name" value="Metallo-dependent hydrolases"/>
    <property type="match status" value="1"/>
</dbReference>
<protein>
    <submittedName>
        <fullName evidence="3">Putative hydrolase</fullName>
    </submittedName>
</protein>
<evidence type="ECO:0000313" key="4">
    <source>
        <dbReference type="Proteomes" id="UP000195514"/>
    </source>
</evidence>
<keyword evidence="1 3" id="KW-0378">Hydrolase</keyword>
<dbReference type="PANTHER" id="PTHR43794">
    <property type="entry name" value="AMINOHYDROLASE SSNA-RELATED"/>
    <property type="match status" value="1"/>
</dbReference>
<gene>
    <name evidence="3" type="ORF">CFX1CAM_1023</name>
</gene>
<name>A0A1Y6K5C7_9CHLR</name>
<dbReference type="Gene3D" id="2.30.40.10">
    <property type="entry name" value="Urease, subunit C, domain 1"/>
    <property type="match status" value="1"/>
</dbReference>
<dbReference type="Pfam" id="PF01979">
    <property type="entry name" value="Amidohydro_1"/>
    <property type="match status" value="1"/>
</dbReference>
<dbReference type="OrthoDB" id="9807210at2"/>
<dbReference type="Proteomes" id="UP000195514">
    <property type="component" value="Chromosome I"/>
</dbReference>
<accession>A0A1Y6K5C7</accession>
<sequence>MLITNGKLIPWGSEYQVIPEGLGLLIRDGVIQKIAPQNELIKDYPDEEILDAGGQYVMPGNICAHTHFYGAFSRGLGIPGEPASTFTEILEKLWWNLDKALDEDGVRYSALVCLVDAIKHGTTTLIDHHASPNAIDGSLDIIAETINQAGLRASLCYEVTDRDGAEKSEQGLQENLRFIKRIQNRDPQDALLRAHFGLHASLTLSDETLSRAEELCPAGIGFHIHAAEGMADQVFSLETSGKRVVHRLDQFGILRPESILAHGVHLDQGEIERLAETQTWLTHQPRSNMNNAVGVAPIEDMLDAGMRVGMGNDGFSNTMWLEWKEAYLLHKLYHRDPRRMGGYTVTRIAVDNNAALVTELFDGLQVGQISEGAAADLIFVDYHPFTPLTGGNLPWHILFGFQESMVTATIVAGKPLMYQRQLLTLDESAIAARALEIATETWKRFEEIATQ</sequence>
<dbReference type="InterPro" id="IPR032466">
    <property type="entry name" value="Metal_Hydrolase"/>
</dbReference>
<dbReference type="AlphaFoldDB" id="A0A1Y6K5C7"/>
<dbReference type="KEGG" id="abat:CFX1CAM_1023"/>
<dbReference type="InterPro" id="IPR050287">
    <property type="entry name" value="MTA/SAH_deaminase"/>
</dbReference>
<evidence type="ECO:0000256" key="1">
    <source>
        <dbReference type="ARBA" id="ARBA00022801"/>
    </source>
</evidence>
<organism evidence="3 4">
    <name type="scientific">Candidatus Brevifilum fermentans</name>
    <dbReference type="NCBI Taxonomy" id="1986204"/>
    <lineage>
        <taxon>Bacteria</taxon>
        <taxon>Bacillati</taxon>
        <taxon>Chloroflexota</taxon>
        <taxon>Anaerolineae</taxon>
        <taxon>Anaerolineales</taxon>
        <taxon>Anaerolineaceae</taxon>
        <taxon>Candidatus Brevifilum</taxon>
    </lineage>
</organism>
<dbReference type="Gene3D" id="3.20.20.140">
    <property type="entry name" value="Metal-dependent hydrolases"/>
    <property type="match status" value="1"/>
</dbReference>
<proteinExistence type="predicted"/>
<dbReference type="EMBL" id="LT859958">
    <property type="protein sequence ID" value="SMX54088.1"/>
    <property type="molecule type" value="Genomic_DNA"/>
</dbReference>
<keyword evidence="4" id="KW-1185">Reference proteome</keyword>
<dbReference type="InterPro" id="IPR006680">
    <property type="entry name" value="Amidohydro-rel"/>
</dbReference>
<evidence type="ECO:0000259" key="2">
    <source>
        <dbReference type="Pfam" id="PF01979"/>
    </source>
</evidence>